<accession>A0A4P6XLX6</accession>
<dbReference type="Proteomes" id="UP000292447">
    <property type="component" value="Chromosome I"/>
</dbReference>
<gene>
    <name evidence="2" type="ORF">METSCH_A12290</name>
</gene>
<protein>
    <submittedName>
        <fullName evidence="2">Uncharacterized protein</fullName>
    </submittedName>
</protein>
<proteinExistence type="predicted"/>
<sequence>MLDLLSESSEACLENDSGTIANLHDPRRKRFLAPGLHSASIRNETHPEPQPQRSTTLSRKKPVGPNPFPEPPNSSENSSQENLAGKQLFWKFHIFRFGPNLYLTTNPTLRHLRCRSAPGYFVKITGNHVKYSMVFEDIGSGEQWVKVDKVSDSCAHHFTFQVKRKRCIRRGNVEVSINCEKGSDAVAKSMETHQAGKTQLLEELGSSGRGRDKCLKRFYSQTLRRAPIPQSLLHMPPTSPMLNYSGFMVDGKAWNVGSLPRYRESRMNSHETKFIAKKHVYFHRSFEDLERYFEWTVPPVMGVFRECESRAKKRAIRQLNRLLRVGDFSASQTQHSSENDLSPYTEVSSYYECGDGVYFDRMPSDDEPDHHHKLGWVTIYEDSDTLTEPGMFDLSVALTVAVGYERNLSYGAID</sequence>
<evidence type="ECO:0000256" key="1">
    <source>
        <dbReference type="SAM" id="MobiDB-lite"/>
    </source>
</evidence>
<keyword evidence="3" id="KW-1185">Reference proteome</keyword>
<reference evidence="3" key="1">
    <citation type="submission" date="2019-03" db="EMBL/GenBank/DDBJ databases">
        <title>Snf2 controls pulcherriminic acid biosynthesis and connects pigmentation and antifungal activity of the yeast Metschnikowia pulcherrima.</title>
        <authorList>
            <person name="Gore-Lloyd D."/>
            <person name="Sumann I."/>
            <person name="Brachmann A.O."/>
            <person name="Schneeberger K."/>
            <person name="Ortiz-Merino R.A."/>
            <person name="Moreno-Beltran M."/>
            <person name="Schlaefli M."/>
            <person name="Kirner P."/>
            <person name="Santos Kron A."/>
            <person name="Wolfe K.H."/>
            <person name="Piel J."/>
            <person name="Ahrens C.H."/>
            <person name="Henk D."/>
            <person name="Freimoser F.M."/>
        </authorList>
    </citation>
    <scope>NUCLEOTIDE SEQUENCE [LARGE SCALE GENOMIC DNA]</scope>
    <source>
        <strain evidence="3">APC 1.2</strain>
    </source>
</reference>
<evidence type="ECO:0000313" key="2">
    <source>
        <dbReference type="EMBL" id="QBM86584.1"/>
    </source>
</evidence>
<name>A0A4P6XLX6_9ASCO</name>
<dbReference type="EMBL" id="CP034456">
    <property type="protein sequence ID" value="QBM86584.1"/>
    <property type="molecule type" value="Genomic_DNA"/>
</dbReference>
<evidence type="ECO:0000313" key="3">
    <source>
        <dbReference type="Proteomes" id="UP000292447"/>
    </source>
</evidence>
<organism evidence="2 3">
    <name type="scientific">Metschnikowia aff. pulcherrima</name>
    <dbReference type="NCBI Taxonomy" id="2163413"/>
    <lineage>
        <taxon>Eukaryota</taxon>
        <taxon>Fungi</taxon>
        <taxon>Dikarya</taxon>
        <taxon>Ascomycota</taxon>
        <taxon>Saccharomycotina</taxon>
        <taxon>Pichiomycetes</taxon>
        <taxon>Metschnikowiaceae</taxon>
        <taxon>Metschnikowia</taxon>
    </lineage>
</organism>
<feature type="region of interest" description="Disordered" evidence="1">
    <location>
        <begin position="38"/>
        <end position="80"/>
    </location>
</feature>
<dbReference type="AlphaFoldDB" id="A0A4P6XLX6"/>
<dbReference type="STRING" id="2163413.A0A4P6XLX6"/>